<gene>
    <name evidence="1" type="ORF">LCGC14_1311410</name>
</gene>
<sequence>MRYFTLPVIQKHILTLRADLSILCTTCRGKKRINPVPEVLFQTDDENSWGISEVRHSRYNKNNPHKTPCDAAGYLIGYIRINWNRKFLKQIESKAAIAKAKL</sequence>
<accession>A0A0F9KM71</accession>
<name>A0A0F9KM71_9ZZZZ</name>
<evidence type="ECO:0000313" key="1">
    <source>
        <dbReference type="EMBL" id="KKM83234.1"/>
    </source>
</evidence>
<comment type="caution">
    <text evidence="1">The sequence shown here is derived from an EMBL/GenBank/DDBJ whole genome shotgun (WGS) entry which is preliminary data.</text>
</comment>
<organism evidence="1">
    <name type="scientific">marine sediment metagenome</name>
    <dbReference type="NCBI Taxonomy" id="412755"/>
    <lineage>
        <taxon>unclassified sequences</taxon>
        <taxon>metagenomes</taxon>
        <taxon>ecological metagenomes</taxon>
    </lineage>
</organism>
<protein>
    <submittedName>
        <fullName evidence="1">Uncharacterized protein</fullName>
    </submittedName>
</protein>
<proteinExistence type="predicted"/>
<dbReference type="EMBL" id="LAZR01007744">
    <property type="protein sequence ID" value="KKM83234.1"/>
    <property type="molecule type" value="Genomic_DNA"/>
</dbReference>
<reference evidence="1" key="1">
    <citation type="journal article" date="2015" name="Nature">
        <title>Complex archaea that bridge the gap between prokaryotes and eukaryotes.</title>
        <authorList>
            <person name="Spang A."/>
            <person name="Saw J.H."/>
            <person name="Jorgensen S.L."/>
            <person name="Zaremba-Niedzwiedzka K."/>
            <person name="Martijn J."/>
            <person name="Lind A.E."/>
            <person name="van Eijk R."/>
            <person name="Schleper C."/>
            <person name="Guy L."/>
            <person name="Ettema T.J."/>
        </authorList>
    </citation>
    <scope>NUCLEOTIDE SEQUENCE</scope>
</reference>
<dbReference type="AlphaFoldDB" id="A0A0F9KM71"/>